<name>A0ABS2S716_9PSEU</name>
<dbReference type="Proteomes" id="UP001195724">
    <property type="component" value="Unassembled WGS sequence"/>
</dbReference>
<sequence>MRAGEFPYDDGWTEDPDDGSAGVREPRRPKPLGPSGGAGERPIPDGPAVLEESPCLTERT</sequence>
<reference evidence="2 3" key="1">
    <citation type="submission" date="2021-01" db="EMBL/GenBank/DDBJ databases">
        <title>Sequencing the genomes of 1000 actinobacteria strains.</title>
        <authorList>
            <person name="Klenk H.-P."/>
        </authorList>
    </citation>
    <scope>NUCLEOTIDE SEQUENCE [LARGE SCALE GENOMIC DNA]</scope>
    <source>
        <strain evidence="2 3">DSM 44581</strain>
    </source>
</reference>
<evidence type="ECO:0000313" key="2">
    <source>
        <dbReference type="EMBL" id="MBM7810881.1"/>
    </source>
</evidence>
<comment type="caution">
    <text evidence="2">The sequence shown here is derived from an EMBL/GenBank/DDBJ whole genome shotgun (WGS) entry which is preliminary data.</text>
</comment>
<accession>A0ABS2S716</accession>
<evidence type="ECO:0000256" key="1">
    <source>
        <dbReference type="SAM" id="MobiDB-lite"/>
    </source>
</evidence>
<protein>
    <submittedName>
        <fullName evidence="2">Uncharacterized protein</fullName>
    </submittedName>
</protein>
<evidence type="ECO:0000313" key="3">
    <source>
        <dbReference type="Proteomes" id="UP001195724"/>
    </source>
</evidence>
<dbReference type="EMBL" id="JAFBCL010000001">
    <property type="protein sequence ID" value="MBM7810881.1"/>
    <property type="molecule type" value="Genomic_DNA"/>
</dbReference>
<organism evidence="2 3">
    <name type="scientific">Saccharothrix algeriensis</name>
    <dbReference type="NCBI Taxonomy" id="173560"/>
    <lineage>
        <taxon>Bacteria</taxon>
        <taxon>Bacillati</taxon>
        <taxon>Actinomycetota</taxon>
        <taxon>Actinomycetes</taxon>
        <taxon>Pseudonocardiales</taxon>
        <taxon>Pseudonocardiaceae</taxon>
        <taxon>Saccharothrix</taxon>
    </lineage>
</organism>
<feature type="compositionally biased region" description="Acidic residues" evidence="1">
    <location>
        <begin position="7"/>
        <end position="18"/>
    </location>
</feature>
<feature type="region of interest" description="Disordered" evidence="1">
    <location>
        <begin position="1"/>
        <end position="60"/>
    </location>
</feature>
<keyword evidence="3" id="KW-1185">Reference proteome</keyword>
<gene>
    <name evidence="2" type="ORF">JOE68_001746</name>
</gene>
<proteinExistence type="predicted"/>